<dbReference type="Proteomes" id="UP000821853">
    <property type="component" value="Chromosome 10"/>
</dbReference>
<evidence type="ECO:0000313" key="1">
    <source>
        <dbReference type="EMBL" id="KAH9364077.1"/>
    </source>
</evidence>
<protein>
    <submittedName>
        <fullName evidence="1">Uncharacterized protein</fullName>
    </submittedName>
</protein>
<accession>A0A9J6FM18</accession>
<dbReference type="AlphaFoldDB" id="A0A9J6FM18"/>
<reference evidence="1 2" key="1">
    <citation type="journal article" date="2020" name="Cell">
        <title>Large-Scale Comparative Analyses of Tick Genomes Elucidate Their Genetic Diversity and Vector Capacities.</title>
        <authorList>
            <consortium name="Tick Genome and Microbiome Consortium (TIGMIC)"/>
            <person name="Jia N."/>
            <person name="Wang J."/>
            <person name="Shi W."/>
            <person name="Du L."/>
            <person name="Sun Y."/>
            <person name="Zhan W."/>
            <person name="Jiang J.F."/>
            <person name="Wang Q."/>
            <person name="Zhang B."/>
            <person name="Ji P."/>
            <person name="Bell-Sakyi L."/>
            <person name="Cui X.M."/>
            <person name="Yuan T.T."/>
            <person name="Jiang B.G."/>
            <person name="Yang W.F."/>
            <person name="Lam T.T."/>
            <person name="Chang Q.C."/>
            <person name="Ding S.J."/>
            <person name="Wang X.J."/>
            <person name="Zhu J.G."/>
            <person name="Ruan X.D."/>
            <person name="Zhao L."/>
            <person name="Wei J.T."/>
            <person name="Ye R.Z."/>
            <person name="Que T.C."/>
            <person name="Du C.H."/>
            <person name="Zhou Y.H."/>
            <person name="Cheng J.X."/>
            <person name="Dai P.F."/>
            <person name="Guo W.B."/>
            <person name="Han X.H."/>
            <person name="Huang E.J."/>
            <person name="Li L.F."/>
            <person name="Wei W."/>
            <person name="Gao Y.C."/>
            <person name="Liu J.Z."/>
            <person name="Shao H.Z."/>
            <person name="Wang X."/>
            <person name="Wang C.C."/>
            <person name="Yang T.C."/>
            <person name="Huo Q.B."/>
            <person name="Li W."/>
            <person name="Chen H.Y."/>
            <person name="Chen S.E."/>
            <person name="Zhou L.G."/>
            <person name="Ni X.B."/>
            <person name="Tian J.H."/>
            <person name="Sheng Y."/>
            <person name="Liu T."/>
            <person name="Pan Y.S."/>
            <person name="Xia L.Y."/>
            <person name="Li J."/>
            <person name="Zhao F."/>
            <person name="Cao W.C."/>
        </authorList>
    </citation>
    <scope>NUCLEOTIDE SEQUENCE [LARGE SCALE GENOMIC DNA]</scope>
    <source>
        <strain evidence="1">HaeL-2018</strain>
    </source>
</reference>
<dbReference type="PANTHER" id="PTHR37162">
    <property type="entry name" value="HAT FAMILY DIMERISATION DOMAINCONTAINING PROTEIN-RELATED"/>
    <property type="match status" value="1"/>
</dbReference>
<dbReference type="PANTHER" id="PTHR37162:SF1">
    <property type="entry name" value="BED-TYPE DOMAIN-CONTAINING PROTEIN"/>
    <property type="match status" value="1"/>
</dbReference>
<dbReference type="VEuPathDB" id="VectorBase:HLOH_052496"/>
<dbReference type="OrthoDB" id="10023262at2759"/>
<gene>
    <name evidence="1" type="ORF">HPB48_001726</name>
</gene>
<proteinExistence type="predicted"/>
<name>A0A9J6FM18_HAELO</name>
<sequence length="163" mass="18689">MRGVGTDNASVMTGINNDVHRKVKAEALHLVLIRCVCRFLQLATSAATAQALPRNLEYLISETYNWFARSPARQIAYKKLYGLMNDGDEPLEIVQACRTRWLSLEIAVSRIVDQWTELKAHFEMARRTEKCYWAKVLYGMYENQINLGYLLFFEADSGRCSEG</sequence>
<dbReference type="EMBL" id="JABSTR010000002">
    <property type="protein sequence ID" value="KAH9364077.1"/>
    <property type="molecule type" value="Genomic_DNA"/>
</dbReference>
<comment type="caution">
    <text evidence="1">The sequence shown here is derived from an EMBL/GenBank/DDBJ whole genome shotgun (WGS) entry which is preliminary data.</text>
</comment>
<keyword evidence="2" id="KW-1185">Reference proteome</keyword>
<evidence type="ECO:0000313" key="2">
    <source>
        <dbReference type="Proteomes" id="UP000821853"/>
    </source>
</evidence>
<organism evidence="1 2">
    <name type="scientific">Haemaphysalis longicornis</name>
    <name type="common">Bush tick</name>
    <dbReference type="NCBI Taxonomy" id="44386"/>
    <lineage>
        <taxon>Eukaryota</taxon>
        <taxon>Metazoa</taxon>
        <taxon>Ecdysozoa</taxon>
        <taxon>Arthropoda</taxon>
        <taxon>Chelicerata</taxon>
        <taxon>Arachnida</taxon>
        <taxon>Acari</taxon>
        <taxon>Parasitiformes</taxon>
        <taxon>Ixodida</taxon>
        <taxon>Ixodoidea</taxon>
        <taxon>Ixodidae</taxon>
        <taxon>Haemaphysalinae</taxon>
        <taxon>Haemaphysalis</taxon>
    </lineage>
</organism>